<dbReference type="Pfam" id="PF00609">
    <property type="entry name" value="DAGK_acc"/>
    <property type="match status" value="1"/>
</dbReference>
<evidence type="ECO:0000256" key="8">
    <source>
        <dbReference type="SAM" id="MobiDB-lite"/>
    </source>
</evidence>
<evidence type="ECO:0000256" key="7">
    <source>
        <dbReference type="RuleBase" id="RU361128"/>
    </source>
</evidence>
<feature type="compositionally biased region" description="Basic and acidic residues" evidence="8">
    <location>
        <begin position="329"/>
        <end position="340"/>
    </location>
</feature>
<comment type="catalytic activity">
    <reaction evidence="1 7">
        <text>a 1,2-diacyl-sn-glycerol + ATP = a 1,2-diacyl-sn-glycero-3-phosphate + ADP + H(+)</text>
        <dbReference type="Rhea" id="RHEA:10272"/>
        <dbReference type="ChEBI" id="CHEBI:15378"/>
        <dbReference type="ChEBI" id="CHEBI:17815"/>
        <dbReference type="ChEBI" id="CHEBI:30616"/>
        <dbReference type="ChEBI" id="CHEBI:58608"/>
        <dbReference type="ChEBI" id="CHEBI:456216"/>
        <dbReference type="EC" id="2.7.1.107"/>
    </reaction>
</comment>
<dbReference type="SMART" id="SM00045">
    <property type="entry name" value="DAGKa"/>
    <property type="match status" value="1"/>
</dbReference>
<dbReference type="Proteomes" id="UP000887566">
    <property type="component" value="Unplaced"/>
</dbReference>
<keyword evidence="6 7" id="KW-0067">ATP-binding</keyword>
<evidence type="ECO:0000256" key="4">
    <source>
        <dbReference type="ARBA" id="ARBA00022741"/>
    </source>
</evidence>
<dbReference type="WBParaSite" id="PSAMB.scaffold1728size28342.g14742.t1">
    <property type="protein sequence ID" value="PSAMB.scaffold1728size28342.g14742.t1"/>
    <property type="gene ID" value="PSAMB.scaffold1728size28342.g14742"/>
</dbReference>
<protein>
    <recommendedName>
        <fullName evidence="7">Diacylglycerol kinase</fullName>
        <shortName evidence="7">DAG kinase</shortName>
        <ecNumber evidence="7">2.7.1.107</ecNumber>
    </recommendedName>
</protein>
<accession>A0A914VCY2</accession>
<comment type="similarity">
    <text evidence="2 7">Belongs to the eukaryotic diacylglycerol kinase family.</text>
</comment>
<dbReference type="InterPro" id="IPR000756">
    <property type="entry name" value="Diacylglycerol_kin_accessory"/>
</dbReference>
<keyword evidence="10" id="KW-1185">Reference proteome</keyword>
<dbReference type="GO" id="GO:0016020">
    <property type="term" value="C:membrane"/>
    <property type="evidence" value="ECO:0007669"/>
    <property type="project" value="TreeGrafter"/>
</dbReference>
<keyword evidence="4 7" id="KW-0547">Nucleotide-binding</keyword>
<dbReference type="InterPro" id="IPR037607">
    <property type="entry name" value="DGK"/>
</dbReference>
<keyword evidence="3 7" id="KW-0808">Transferase</keyword>
<dbReference type="SUPFAM" id="SSF111331">
    <property type="entry name" value="NAD kinase/diacylglycerol kinase-like"/>
    <property type="match status" value="1"/>
</dbReference>
<keyword evidence="5 7" id="KW-0418">Kinase</keyword>
<dbReference type="InterPro" id="IPR016064">
    <property type="entry name" value="NAD/diacylglycerol_kinase_sf"/>
</dbReference>
<dbReference type="EC" id="2.7.1.107" evidence="7"/>
<feature type="compositionally biased region" description="Low complexity" evidence="8">
    <location>
        <begin position="315"/>
        <end position="328"/>
    </location>
</feature>
<evidence type="ECO:0000256" key="3">
    <source>
        <dbReference type="ARBA" id="ARBA00022679"/>
    </source>
</evidence>
<feature type="domain" description="DAGKc" evidence="9">
    <location>
        <begin position="1"/>
        <end position="122"/>
    </location>
</feature>
<dbReference type="FunFam" id="2.60.200.40:FF:000019">
    <property type="entry name" value="Diacylglycerol kinase"/>
    <property type="match status" value="1"/>
</dbReference>
<feature type="region of interest" description="Disordered" evidence="8">
    <location>
        <begin position="314"/>
        <end position="340"/>
    </location>
</feature>
<dbReference type="GO" id="GO:0007200">
    <property type="term" value="P:phospholipase C-activating G protein-coupled receptor signaling pathway"/>
    <property type="evidence" value="ECO:0007669"/>
    <property type="project" value="InterPro"/>
</dbReference>
<dbReference type="GO" id="GO:0004143">
    <property type="term" value="F:ATP-dependent diacylglycerol kinase activity"/>
    <property type="evidence" value="ECO:0007669"/>
    <property type="project" value="UniProtKB-EC"/>
</dbReference>
<evidence type="ECO:0000313" key="10">
    <source>
        <dbReference type="Proteomes" id="UP000887566"/>
    </source>
</evidence>
<evidence type="ECO:0000256" key="6">
    <source>
        <dbReference type="ARBA" id="ARBA00022840"/>
    </source>
</evidence>
<reference evidence="11" key="1">
    <citation type="submission" date="2022-11" db="UniProtKB">
        <authorList>
            <consortium name="WormBaseParasite"/>
        </authorList>
    </citation>
    <scope>IDENTIFICATION</scope>
</reference>
<dbReference type="Gene3D" id="2.60.200.40">
    <property type="match status" value="1"/>
</dbReference>
<dbReference type="Gene3D" id="3.40.50.10330">
    <property type="entry name" value="Probable inorganic polyphosphate/atp-NAD kinase, domain 1"/>
    <property type="match status" value="1"/>
</dbReference>
<dbReference type="PANTHER" id="PTHR11255">
    <property type="entry name" value="DIACYLGLYCEROL KINASE"/>
    <property type="match status" value="1"/>
</dbReference>
<evidence type="ECO:0000313" key="11">
    <source>
        <dbReference type="WBParaSite" id="PSAMB.scaffold1728size28342.g14742.t1"/>
    </source>
</evidence>
<dbReference type="SMART" id="SM00046">
    <property type="entry name" value="DAGKc"/>
    <property type="match status" value="1"/>
</dbReference>
<dbReference type="AlphaFoldDB" id="A0A914VCY2"/>
<evidence type="ECO:0000259" key="9">
    <source>
        <dbReference type="PROSITE" id="PS50146"/>
    </source>
</evidence>
<dbReference type="GO" id="GO:0005524">
    <property type="term" value="F:ATP binding"/>
    <property type="evidence" value="ECO:0007669"/>
    <property type="project" value="UniProtKB-KW"/>
</dbReference>
<dbReference type="PANTHER" id="PTHR11255:SF118">
    <property type="entry name" value="DIACYLGLYCEROL KINASE EPSILON"/>
    <property type="match status" value="1"/>
</dbReference>
<dbReference type="Pfam" id="PF00781">
    <property type="entry name" value="DAGK_cat"/>
    <property type="match status" value="1"/>
</dbReference>
<dbReference type="InterPro" id="IPR001206">
    <property type="entry name" value="Diacylglycerol_kinase_cat_dom"/>
</dbReference>
<evidence type="ECO:0000256" key="1">
    <source>
        <dbReference type="ARBA" id="ARBA00001383"/>
    </source>
</evidence>
<dbReference type="InterPro" id="IPR017438">
    <property type="entry name" value="ATP-NAD_kinase_N"/>
</dbReference>
<name>A0A914VCY2_9BILA</name>
<proteinExistence type="inferred from homology"/>
<evidence type="ECO:0000256" key="5">
    <source>
        <dbReference type="ARBA" id="ARBA00022777"/>
    </source>
</evidence>
<dbReference type="PROSITE" id="PS50146">
    <property type="entry name" value="DAGK"/>
    <property type="match status" value="1"/>
</dbReference>
<sequence>MDIFFRPQRRCLHNLLRRVVNIAGVSPESALRWCNFLPGVQCRALVAGGDGTVGWILETIEKLDLKPPPQVAVLSLGTGNDLSRVLGWGPGHTGEVNVTEMLTAVARAVPVKLDRWTVSLKQRRNFGIHLTHPDKKLTMSNYFSIGVDASVTLSMHNSRQSLPRGLSSRLLTKLLFFTFGTKDVLEHACKDLQDKVELFLDGKKIDLPPLEGIVVLNIPSWGGGVKVWQLGDASSWPEQRIDDGLFEVFGLYSSFHIAQMQVGMSEPFRIGQGRELSLRIFHKGRLPMQVDGEPWEQGPATINIQRKCQASMLASTDYADETSSSSSSSDEKDSTQETDF</sequence>
<evidence type="ECO:0000256" key="2">
    <source>
        <dbReference type="ARBA" id="ARBA00009280"/>
    </source>
</evidence>
<organism evidence="10 11">
    <name type="scientific">Plectus sambesii</name>
    <dbReference type="NCBI Taxonomy" id="2011161"/>
    <lineage>
        <taxon>Eukaryota</taxon>
        <taxon>Metazoa</taxon>
        <taxon>Ecdysozoa</taxon>
        <taxon>Nematoda</taxon>
        <taxon>Chromadorea</taxon>
        <taxon>Plectida</taxon>
        <taxon>Plectina</taxon>
        <taxon>Plectoidea</taxon>
        <taxon>Plectidae</taxon>
        <taxon>Plectus</taxon>
    </lineage>
</organism>